<organism evidence="7 8">
    <name type="scientific">Stenotrophomonas tumulicola</name>
    <dbReference type="NCBI Taxonomy" id="1685415"/>
    <lineage>
        <taxon>Bacteria</taxon>
        <taxon>Pseudomonadati</taxon>
        <taxon>Pseudomonadota</taxon>
        <taxon>Gammaproteobacteria</taxon>
        <taxon>Lysobacterales</taxon>
        <taxon>Lysobacteraceae</taxon>
        <taxon>Stenotrophomonas</taxon>
    </lineage>
</organism>
<evidence type="ECO:0000259" key="5">
    <source>
        <dbReference type="PROSITE" id="PS50110"/>
    </source>
</evidence>
<gene>
    <name evidence="7" type="ORF">H4O11_00625</name>
</gene>
<feature type="domain" description="HPt" evidence="6">
    <location>
        <begin position="166"/>
        <end position="248"/>
    </location>
</feature>
<dbReference type="InterPro" id="IPR011006">
    <property type="entry name" value="CheY-like_superfamily"/>
</dbReference>
<evidence type="ECO:0000256" key="1">
    <source>
        <dbReference type="ARBA" id="ARBA00022553"/>
    </source>
</evidence>
<dbReference type="PROSITE" id="PS50110">
    <property type="entry name" value="RESPONSE_REGULATORY"/>
    <property type="match status" value="1"/>
</dbReference>
<keyword evidence="1 4" id="KW-0597">Phosphoprotein</keyword>
<dbReference type="InterPro" id="IPR001789">
    <property type="entry name" value="Sig_transdc_resp-reg_receiver"/>
</dbReference>
<dbReference type="EMBL" id="JACGXS010000001">
    <property type="protein sequence ID" value="MBA8680316.1"/>
    <property type="molecule type" value="Genomic_DNA"/>
</dbReference>
<evidence type="ECO:0000256" key="4">
    <source>
        <dbReference type="PROSITE-ProRule" id="PRU00169"/>
    </source>
</evidence>
<dbReference type="Pfam" id="PF00072">
    <property type="entry name" value="Response_reg"/>
    <property type="match status" value="1"/>
</dbReference>
<feature type="modified residue" description="Phosphohistidine" evidence="3">
    <location>
        <position position="205"/>
    </location>
</feature>
<keyword evidence="2" id="KW-0902">Two-component regulatory system</keyword>
<name>A0A7W3IGJ5_9GAMM</name>
<dbReference type="GO" id="GO:0004672">
    <property type="term" value="F:protein kinase activity"/>
    <property type="evidence" value="ECO:0007669"/>
    <property type="project" value="UniProtKB-ARBA"/>
</dbReference>
<dbReference type="SMART" id="SM00448">
    <property type="entry name" value="REC"/>
    <property type="match status" value="1"/>
</dbReference>
<protein>
    <submittedName>
        <fullName evidence="7">Response regulator</fullName>
    </submittedName>
</protein>
<dbReference type="SUPFAM" id="SSF47226">
    <property type="entry name" value="Histidine-containing phosphotransfer domain, HPT domain"/>
    <property type="match status" value="1"/>
</dbReference>
<feature type="domain" description="Response regulatory" evidence="5">
    <location>
        <begin position="17"/>
        <end position="131"/>
    </location>
</feature>
<dbReference type="Gene3D" id="1.20.120.160">
    <property type="entry name" value="HPT domain"/>
    <property type="match status" value="1"/>
</dbReference>
<evidence type="ECO:0000259" key="6">
    <source>
        <dbReference type="PROSITE" id="PS50894"/>
    </source>
</evidence>
<dbReference type="InterPro" id="IPR050595">
    <property type="entry name" value="Bact_response_regulator"/>
</dbReference>
<proteinExistence type="predicted"/>
<sequence>MEAAFMQTNPPRTPRPRFLLVEDDMITCGFLKAALETLPADVDTADSLAAAVTMAQQGHHDLWLVDANLPDGHGSDLLGKLRLLQTDTPALAHTADRDAGTHARLRQAGFGDILVKPLGRDDLLKVVRRALARGPAPLSPTQAPVTQLNETQDWDEITALAALNGQRNHLIALRELFLAELPGVRDAVDQAVDRHDEPALRNQLHRLQASCGFVGAARLARAVRNLHQMPASDQAQAGFHDAVAALLH</sequence>
<dbReference type="PROSITE" id="PS50894">
    <property type="entry name" value="HPT"/>
    <property type="match status" value="1"/>
</dbReference>
<dbReference type="Gene3D" id="3.40.50.2300">
    <property type="match status" value="1"/>
</dbReference>
<dbReference type="PANTHER" id="PTHR44591">
    <property type="entry name" value="STRESS RESPONSE REGULATOR PROTEIN 1"/>
    <property type="match status" value="1"/>
</dbReference>
<dbReference type="InterPro" id="IPR008207">
    <property type="entry name" value="Sig_transdc_His_kin_Hpt_dom"/>
</dbReference>
<accession>A0A7W3IGJ5</accession>
<comment type="caution">
    <text evidence="7">The sequence shown here is derived from an EMBL/GenBank/DDBJ whole genome shotgun (WGS) entry which is preliminary data.</text>
</comment>
<reference evidence="7 8" key="1">
    <citation type="submission" date="2020-08" db="EMBL/GenBank/DDBJ databases">
        <title>Stenotrophomonas tumulicola JCM 30961.</title>
        <authorList>
            <person name="Deng Y."/>
        </authorList>
    </citation>
    <scope>NUCLEOTIDE SEQUENCE [LARGE SCALE GENOMIC DNA]</scope>
    <source>
        <strain evidence="7 8">JCM 30961</strain>
    </source>
</reference>
<feature type="modified residue" description="4-aspartylphosphate" evidence="4">
    <location>
        <position position="66"/>
    </location>
</feature>
<evidence type="ECO:0000313" key="7">
    <source>
        <dbReference type="EMBL" id="MBA8680316.1"/>
    </source>
</evidence>
<keyword evidence="8" id="KW-1185">Reference proteome</keyword>
<evidence type="ECO:0000256" key="3">
    <source>
        <dbReference type="PROSITE-ProRule" id="PRU00110"/>
    </source>
</evidence>
<dbReference type="SUPFAM" id="SSF52172">
    <property type="entry name" value="CheY-like"/>
    <property type="match status" value="1"/>
</dbReference>
<dbReference type="Proteomes" id="UP000547058">
    <property type="component" value="Unassembled WGS sequence"/>
</dbReference>
<dbReference type="GO" id="GO:0000160">
    <property type="term" value="P:phosphorelay signal transduction system"/>
    <property type="evidence" value="ECO:0007669"/>
    <property type="project" value="UniProtKB-KW"/>
</dbReference>
<evidence type="ECO:0000313" key="8">
    <source>
        <dbReference type="Proteomes" id="UP000547058"/>
    </source>
</evidence>
<dbReference type="InterPro" id="IPR036641">
    <property type="entry name" value="HPT_dom_sf"/>
</dbReference>
<dbReference type="PANTHER" id="PTHR44591:SF21">
    <property type="entry name" value="TWO-COMPONENT RESPONSE REGULATOR"/>
    <property type="match status" value="1"/>
</dbReference>
<evidence type="ECO:0000256" key="2">
    <source>
        <dbReference type="ARBA" id="ARBA00023012"/>
    </source>
</evidence>
<dbReference type="Pfam" id="PF01627">
    <property type="entry name" value="Hpt"/>
    <property type="match status" value="1"/>
</dbReference>
<dbReference type="AlphaFoldDB" id="A0A7W3IGJ5"/>
<dbReference type="CDD" id="cd00156">
    <property type="entry name" value="REC"/>
    <property type="match status" value="1"/>
</dbReference>